<name>A0A059EXB2_9MICR</name>
<evidence type="ECO:0000256" key="7">
    <source>
        <dbReference type="ARBA" id="ARBA00022884"/>
    </source>
</evidence>
<dbReference type="InterPro" id="IPR000086">
    <property type="entry name" value="NUDIX_hydrolase_dom"/>
</dbReference>
<dbReference type="STRING" id="1288291.A0A059EXB2"/>
<evidence type="ECO:0000256" key="5">
    <source>
        <dbReference type="ARBA" id="ARBA00022723"/>
    </source>
</evidence>
<evidence type="ECO:0000256" key="2">
    <source>
        <dbReference type="ARBA" id="ARBA00004496"/>
    </source>
</evidence>
<dbReference type="PROSITE" id="PS00893">
    <property type="entry name" value="NUDIX_BOX"/>
    <property type="match status" value="1"/>
</dbReference>
<dbReference type="Proteomes" id="UP000030655">
    <property type="component" value="Unassembled WGS sequence"/>
</dbReference>
<dbReference type="EMBL" id="KK365242">
    <property type="protein sequence ID" value="KCZ79663.1"/>
    <property type="molecule type" value="Genomic_DNA"/>
</dbReference>
<dbReference type="AlphaFoldDB" id="A0A059EXB2"/>
<keyword evidence="6" id="KW-0378">Hydrolase</keyword>
<dbReference type="GO" id="GO:0005737">
    <property type="term" value="C:cytoplasm"/>
    <property type="evidence" value="ECO:0007669"/>
    <property type="project" value="UniProtKB-SubCell"/>
</dbReference>
<evidence type="ECO:0000313" key="9">
    <source>
        <dbReference type="EMBL" id="KCZ79663.1"/>
    </source>
</evidence>
<dbReference type="Pfam" id="PF05026">
    <property type="entry name" value="DCP2"/>
    <property type="match status" value="1"/>
</dbReference>
<dbReference type="VEuPathDB" id="MicrosporidiaDB:H312_02946"/>
<dbReference type="PANTHER" id="PTHR23114">
    <property type="entry name" value="M7GPPPN-MRNA HYDROLASE"/>
    <property type="match status" value="1"/>
</dbReference>
<keyword evidence="10" id="KW-1185">Reference proteome</keyword>
<dbReference type="OrthoDB" id="18996at2759"/>
<evidence type="ECO:0000256" key="3">
    <source>
        <dbReference type="ARBA" id="ARBA00005279"/>
    </source>
</evidence>
<dbReference type="HOGENOM" id="CLU_008108_5_0_1"/>
<keyword evidence="4" id="KW-0963">Cytoplasm</keyword>
<protein>
    <recommendedName>
        <fullName evidence="8">Nudix hydrolase domain-containing protein</fullName>
    </recommendedName>
</protein>
<dbReference type="PROSITE" id="PS51462">
    <property type="entry name" value="NUDIX"/>
    <property type="match status" value="1"/>
</dbReference>
<evidence type="ECO:0000256" key="6">
    <source>
        <dbReference type="ARBA" id="ARBA00022801"/>
    </source>
</evidence>
<evidence type="ECO:0000259" key="8">
    <source>
        <dbReference type="PROSITE" id="PS51462"/>
    </source>
</evidence>
<keyword evidence="5" id="KW-0479">Metal-binding</keyword>
<reference evidence="9 10" key="2">
    <citation type="submission" date="2014-03" db="EMBL/GenBank/DDBJ databases">
        <title>The Genome Sequence of Anncaliia algerae insect isolate PRA339.</title>
        <authorList>
            <consortium name="The Broad Institute Genome Sequencing Platform"/>
            <consortium name="The Broad Institute Genome Sequencing Center for Infectious Disease"/>
            <person name="Cuomo C."/>
            <person name="Becnel J."/>
            <person name="Sanscrainte N."/>
            <person name="Walker B."/>
            <person name="Young S.K."/>
            <person name="Zeng Q."/>
            <person name="Gargeya S."/>
            <person name="Fitzgerald M."/>
            <person name="Haas B."/>
            <person name="Abouelleil A."/>
            <person name="Alvarado L."/>
            <person name="Arachchi H.M."/>
            <person name="Berlin A.M."/>
            <person name="Chapman S.B."/>
            <person name="Dewar J."/>
            <person name="Goldberg J."/>
            <person name="Griggs A."/>
            <person name="Gujja S."/>
            <person name="Hansen M."/>
            <person name="Howarth C."/>
            <person name="Imamovic A."/>
            <person name="Larimer J."/>
            <person name="McCowan C."/>
            <person name="Murphy C."/>
            <person name="Neiman D."/>
            <person name="Pearson M."/>
            <person name="Priest M."/>
            <person name="Roberts A."/>
            <person name="Saif S."/>
            <person name="Shea T."/>
            <person name="Sisk P."/>
            <person name="Sykes S."/>
            <person name="Wortman J."/>
            <person name="Nusbaum C."/>
            <person name="Birren B."/>
        </authorList>
    </citation>
    <scope>NUCLEOTIDE SEQUENCE [LARGE SCALE GENOMIC DNA]</scope>
    <source>
        <strain evidence="9 10">PRA339</strain>
    </source>
</reference>
<proteinExistence type="inferred from homology"/>
<evidence type="ECO:0000256" key="4">
    <source>
        <dbReference type="ARBA" id="ARBA00022490"/>
    </source>
</evidence>
<dbReference type="InterPro" id="IPR036189">
    <property type="entry name" value="DCP2_BoxA_sf"/>
</dbReference>
<dbReference type="GO" id="GO:0000290">
    <property type="term" value="P:deadenylation-dependent decapping of nuclear-transcribed mRNA"/>
    <property type="evidence" value="ECO:0007669"/>
    <property type="project" value="TreeGrafter"/>
</dbReference>
<comment type="subcellular location">
    <subcellularLocation>
        <location evidence="2">Cytoplasm</location>
    </subcellularLocation>
</comment>
<dbReference type="GO" id="GO:0003723">
    <property type="term" value="F:RNA binding"/>
    <property type="evidence" value="ECO:0007669"/>
    <property type="project" value="UniProtKB-KW"/>
</dbReference>
<organism evidence="9 10">
    <name type="scientific">Anncaliia algerae PRA339</name>
    <dbReference type="NCBI Taxonomy" id="1288291"/>
    <lineage>
        <taxon>Eukaryota</taxon>
        <taxon>Fungi</taxon>
        <taxon>Fungi incertae sedis</taxon>
        <taxon>Microsporidia</taxon>
        <taxon>Tubulinosematoidea</taxon>
        <taxon>Tubulinosematidae</taxon>
        <taxon>Anncaliia</taxon>
    </lineage>
</organism>
<dbReference type="Pfam" id="PF00293">
    <property type="entry name" value="NUDIX"/>
    <property type="match status" value="1"/>
</dbReference>
<dbReference type="GO" id="GO:0030145">
    <property type="term" value="F:manganese ion binding"/>
    <property type="evidence" value="ECO:0007669"/>
    <property type="project" value="InterPro"/>
</dbReference>
<sequence>MKLEEMLDEISVRFILNLHEMEKKYTERLYFILEEAYWFYLDFFVKRYKTIYFKFKEFCKTVLLYNNIEFGENDYLYFKTYKKSIPVYGAIILSKDLQKILLVKGHKSQTFFFPKGKKSKDESGIECAEREVKEEVGLDLNNKLSSLSINTSRGIFYFCFGIDCDQKTKTETRNEIDQIHWVDLSDISYDKDEFKVVYLYLTEIKDKIQFYNEIRFKFNLEKIKKKMDEIYICE</sequence>
<accession>A0A059EXB2</accession>
<feature type="domain" description="Nudix hydrolase" evidence="8">
    <location>
        <begin position="83"/>
        <end position="204"/>
    </location>
</feature>
<evidence type="ECO:0000256" key="1">
    <source>
        <dbReference type="ARBA" id="ARBA00001936"/>
    </source>
</evidence>
<dbReference type="SUPFAM" id="SSF55811">
    <property type="entry name" value="Nudix"/>
    <property type="match status" value="1"/>
</dbReference>
<dbReference type="Gene3D" id="3.90.79.10">
    <property type="entry name" value="Nucleoside Triphosphate Pyrophosphohydrolase"/>
    <property type="match status" value="1"/>
</dbReference>
<dbReference type="SMART" id="SM01125">
    <property type="entry name" value="DCP2"/>
    <property type="match status" value="1"/>
</dbReference>
<evidence type="ECO:0000313" key="10">
    <source>
        <dbReference type="Proteomes" id="UP000030655"/>
    </source>
</evidence>
<dbReference type="Gene3D" id="1.10.10.1050">
    <property type="entry name" value="Dcp2, box A domain"/>
    <property type="match status" value="1"/>
</dbReference>
<dbReference type="InterPro" id="IPR020084">
    <property type="entry name" value="NUDIX_hydrolase_CS"/>
</dbReference>
<keyword evidence="7" id="KW-0694">RNA-binding</keyword>
<dbReference type="GO" id="GO:0016787">
    <property type="term" value="F:hydrolase activity"/>
    <property type="evidence" value="ECO:0007669"/>
    <property type="project" value="UniProtKB-KW"/>
</dbReference>
<dbReference type="InterPro" id="IPR007722">
    <property type="entry name" value="DCP2_BoxA"/>
</dbReference>
<reference evidence="10" key="1">
    <citation type="submission" date="2013-02" db="EMBL/GenBank/DDBJ databases">
        <authorList>
            <consortium name="The Broad Institute Genome Sequencing Platform"/>
            <person name="Cuomo C."/>
            <person name="Becnel J."/>
            <person name="Sanscrainte N."/>
            <person name="Walker B."/>
            <person name="Young S.K."/>
            <person name="Zeng Q."/>
            <person name="Gargeya S."/>
            <person name="Fitzgerald M."/>
            <person name="Haas B."/>
            <person name="Abouelleil A."/>
            <person name="Alvarado L."/>
            <person name="Arachchi H.M."/>
            <person name="Berlin A.M."/>
            <person name="Chapman S.B."/>
            <person name="Dewar J."/>
            <person name="Goldberg J."/>
            <person name="Griggs A."/>
            <person name="Gujja S."/>
            <person name="Hansen M."/>
            <person name="Howarth C."/>
            <person name="Imamovic A."/>
            <person name="Larimer J."/>
            <person name="McCowan C."/>
            <person name="Murphy C."/>
            <person name="Neiman D."/>
            <person name="Pearson M."/>
            <person name="Priest M."/>
            <person name="Roberts A."/>
            <person name="Saif S."/>
            <person name="Shea T."/>
            <person name="Sisk P."/>
            <person name="Sykes S."/>
            <person name="Wortman J."/>
            <person name="Nusbaum C."/>
            <person name="Birren B."/>
        </authorList>
    </citation>
    <scope>NUCLEOTIDE SEQUENCE [LARGE SCALE GENOMIC DNA]</scope>
    <source>
        <strain evidence="10">PRA339</strain>
    </source>
</reference>
<gene>
    <name evidence="9" type="ORF">H312_02946</name>
</gene>
<dbReference type="InterPro" id="IPR015797">
    <property type="entry name" value="NUDIX_hydrolase-like_dom_sf"/>
</dbReference>
<dbReference type="PANTHER" id="PTHR23114:SF17">
    <property type="entry name" value="M7GPPPN-MRNA HYDROLASE"/>
    <property type="match status" value="1"/>
</dbReference>
<comment type="cofactor">
    <cofactor evidence="1">
        <name>Mn(2+)</name>
        <dbReference type="ChEBI" id="CHEBI:29035"/>
    </cofactor>
</comment>
<comment type="similarity">
    <text evidence="3">Belongs to the Nudix hydrolase family. DCP2 subfamily.</text>
</comment>